<evidence type="ECO:0000256" key="4">
    <source>
        <dbReference type="ARBA" id="ARBA00023163"/>
    </source>
</evidence>
<dbReference type="InterPro" id="IPR005333">
    <property type="entry name" value="Transcription_factor_TCP"/>
</dbReference>
<sequence>MTVLHHSHLPTDTKAERKGWWPHTSVSTAEIAALCRASERVTQTCSGRWCACGHRRSLIVSFTYREHRRGGESHDGPQVPPPPPLNKTEPTTATTTTTSTAQQQQLDPKDYHQQQQPAQHLQIQIHQSPQQDGGGRGKEEEQLQVVAQPGERRQQPLAPKRSSNKDRHTKVDGRGRRIWMPALCAARIFQLTRELDHNGEREDMERNRVRAWRLSSSVVARTAAGAAGAGRGIAGGGMRPRILPPARYGGGIGMEEESRDGTGRPVFAAGMAAGGSWQTSGRTGLGSGGSLQSSLNS</sequence>
<evidence type="ECO:0000256" key="6">
    <source>
        <dbReference type="SAM" id="MobiDB-lite"/>
    </source>
</evidence>
<evidence type="ECO:0000256" key="2">
    <source>
        <dbReference type="ARBA" id="ARBA00023015"/>
    </source>
</evidence>
<proteinExistence type="predicted"/>
<dbReference type="PROSITE" id="PS51369">
    <property type="entry name" value="TCP"/>
    <property type="match status" value="1"/>
</dbReference>
<accession>A0A1D6M6D3</accession>
<feature type="region of interest" description="Disordered" evidence="6">
    <location>
        <begin position="255"/>
        <end position="297"/>
    </location>
</feature>
<keyword evidence="3" id="KW-0238">DNA-binding</keyword>
<reference evidence="7" key="1">
    <citation type="submission" date="2015-12" db="EMBL/GenBank/DDBJ databases">
        <title>Update maize B73 reference genome by single molecule sequencing technologies.</title>
        <authorList>
            <consortium name="Maize Genome Sequencing Project"/>
            <person name="Ware D."/>
        </authorList>
    </citation>
    <scope>NUCLEOTIDE SEQUENCE</scope>
    <source>
        <tissue evidence="7">Seedling</tissue>
    </source>
</reference>
<feature type="compositionally biased region" description="Low complexity" evidence="6">
    <location>
        <begin position="113"/>
        <end position="127"/>
    </location>
</feature>
<evidence type="ECO:0000313" key="7">
    <source>
        <dbReference type="EMBL" id="AQK86639.1"/>
    </source>
</evidence>
<dbReference type="AlphaFoldDB" id="A0A1D6M6D3"/>
<evidence type="ECO:0000256" key="3">
    <source>
        <dbReference type="ARBA" id="ARBA00023125"/>
    </source>
</evidence>
<dbReference type="EMBL" id="CM000782">
    <property type="protein sequence ID" value="AQK86639.1"/>
    <property type="molecule type" value="Genomic_DNA"/>
</dbReference>
<comment type="subcellular location">
    <subcellularLocation>
        <location evidence="1">Nucleus</location>
    </subcellularLocation>
</comment>
<protein>
    <submittedName>
        <fullName evidence="7">Transcription factor TCP11</fullName>
    </submittedName>
</protein>
<name>A0A1D6M6D3_MAIZE</name>
<organism evidence="7">
    <name type="scientific">Zea mays</name>
    <name type="common">Maize</name>
    <dbReference type="NCBI Taxonomy" id="4577"/>
    <lineage>
        <taxon>Eukaryota</taxon>
        <taxon>Viridiplantae</taxon>
        <taxon>Streptophyta</taxon>
        <taxon>Embryophyta</taxon>
        <taxon>Tracheophyta</taxon>
        <taxon>Spermatophyta</taxon>
        <taxon>Magnoliopsida</taxon>
        <taxon>Liliopsida</taxon>
        <taxon>Poales</taxon>
        <taxon>Poaceae</taxon>
        <taxon>PACMAD clade</taxon>
        <taxon>Panicoideae</taxon>
        <taxon>Andropogonodae</taxon>
        <taxon>Andropogoneae</taxon>
        <taxon>Tripsacinae</taxon>
        <taxon>Zea</taxon>
    </lineage>
</organism>
<keyword evidence="2" id="KW-0805">Transcription regulation</keyword>
<dbReference type="GO" id="GO:0005634">
    <property type="term" value="C:nucleus"/>
    <property type="evidence" value="ECO:0007669"/>
    <property type="project" value="UniProtKB-SubCell"/>
</dbReference>
<dbReference type="PANTHER" id="PTHR31072:SF91">
    <property type="entry name" value="TRANSCRIPTION FACTOR TCP6"/>
    <property type="match status" value="1"/>
</dbReference>
<keyword evidence="5" id="KW-0539">Nucleus</keyword>
<dbReference type="Pfam" id="PF03634">
    <property type="entry name" value="TCP"/>
    <property type="match status" value="1"/>
</dbReference>
<gene>
    <name evidence="7" type="ORF">ZEAMMB73_Zm00001d038444</name>
</gene>
<keyword evidence="4" id="KW-0804">Transcription</keyword>
<feature type="compositionally biased region" description="Basic and acidic residues" evidence="6">
    <location>
        <begin position="163"/>
        <end position="174"/>
    </location>
</feature>
<dbReference type="GO" id="GO:0003677">
    <property type="term" value="F:DNA binding"/>
    <property type="evidence" value="ECO:0007669"/>
    <property type="project" value="UniProtKB-KW"/>
</dbReference>
<feature type="compositionally biased region" description="Low complexity" evidence="6">
    <location>
        <begin position="91"/>
        <end position="105"/>
    </location>
</feature>
<dbReference type="GO" id="GO:0003700">
    <property type="term" value="F:DNA-binding transcription factor activity"/>
    <property type="evidence" value="ECO:0007669"/>
    <property type="project" value="InterPro"/>
</dbReference>
<evidence type="ECO:0000256" key="5">
    <source>
        <dbReference type="ARBA" id="ARBA00023242"/>
    </source>
</evidence>
<dbReference type="InterPro" id="IPR017887">
    <property type="entry name" value="TF_TCP_subgr"/>
</dbReference>
<dbReference type="InParanoid" id="A0A1D6M6D3"/>
<feature type="region of interest" description="Disordered" evidence="6">
    <location>
        <begin position="68"/>
        <end position="174"/>
    </location>
</feature>
<dbReference type="PANTHER" id="PTHR31072">
    <property type="entry name" value="TRANSCRIPTION FACTOR TCP4-RELATED"/>
    <property type="match status" value="1"/>
</dbReference>
<evidence type="ECO:0000256" key="1">
    <source>
        <dbReference type="ARBA" id="ARBA00004123"/>
    </source>
</evidence>